<reference evidence="4 5" key="1">
    <citation type="submission" date="2018-11" db="EMBL/GenBank/DDBJ databases">
        <authorList>
            <person name="Zhou Z."/>
            <person name="Wang G."/>
        </authorList>
    </citation>
    <scope>NUCLEOTIDE SEQUENCE [LARGE SCALE GENOMIC DNA]</scope>
    <source>
        <strain evidence="4 5">KCTC42998</strain>
    </source>
</reference>
<dbReference type="EMBL" id="RQJP01000006">
    <property type="protein sequence ID" value="RRB11108.1"/>
    <property type="molecule type" value="Genomic_DNA"/>
</dbReference>
<evidence type="ECO:0000313" key="5">
    <source>
        <dbReference type="Proteomes" id="UP000274271"/>
    </source>
</evidence>
<evidence type="ECO:0000256" key="1">
    <source>
        <dbReference type="ARBA" id="ARBA00004167"/>
    </source>
</evidence>
<dbReference type="PRINTS" id="PR00721">
    <property type="entry name" value="STOMATIN"/>
</dbReference>
<dbReference type="InterPro" id="IPR036013">
    <property type="entry name" value="Band_7/SPFH_dom_sf"/>
</dbReference>
<dbReference type="GO" id="GO:0005886">
    <property type="term" value="C:plasma membrane"/>
    <property type="evidence" value="ECO:0007669"/>
    <property type="project" value="InterPro"/>
</dbReference>
<evidence type="ECO:0000259" key="3">
    <source>
        <dbReference type="SMART" id="SM00244"/>
    </source>
</evidence>
<comment type="subcellular location">
    <subcellularLocation>
        <location evidence="1">Membrane</location>
        <topology evidence="1">Single-pass membrane protein</topology>
    </subcellularLocation>
</comment>
<proteinExistence type="inferred from homology"/>
<evidence type="ECO:0000313" key="4">
    <source>
        <dbReference type="EMBL" id="RRB11108.1"/>
    </source>
</evidence>
<organism evidence="4 5">
    <name type="scientific">Larkinella knui</name>
    <dbReference type="NCBI Taxonomy" id="2025310"/>
    <lineage>
        <taxon>Bacteria</taxon>
        <taxon>Pseudomonadati</taxon>
        <taxon>Bacteroidota</taxon>
        <taxon>Cytophagia</taxon>
        <taxon>Cytophagales</taxon>
        <taxon>Spirosomataceae</taxon>
        <taxon>Larkinella</taxon>
    </lineage>
</organism>
<dbReference type="PANTHER" id="PTHR10264">
    <property type="entry name" value="BAND 7 PROTEIN-RELATED"/>
    <property type="match status" value="1"/>
</dbReference>
<feature type="domain" description="Band 7" evidence="3">
    <location>
        <begin position="133"/>
        <end position="292"/>
    </location>
</feature>
<gene>
    <name evidence="4" type="ORF">EHT87_26590</name>
</gene>
<dbReference type="AlphaFoldDB" id="A0A3P1CCY8"/>
<sequence length="372" mass="42423">MKTVRVLSRQIGLVFKHGEFKRLLSAGNHWIWPGESVSVYDQGSLLQNPPCDLTALLSYPAIADRLDVIEVKDNEIALQFESDRFQTILQKGRWAYWKGIKQYSYIKADLSQLEIPAAINLLSLMPQPLSAFVRTHTVEAYEQGVLFIDWKFDRILTPGTYYWWKNTIPVHVTKVDTRQQQVEIAGQEILTKDKASLRLSFFVQYIVQDVIKALVENKDYEKQLYVSVQLALREYIGGLTLDELLDRKGEVAPYILLATAATAAQLGVELRGGGVRDIILPGDMRDIMNQVLMAEKKAQANSIMRREETASTRSLLNTAKLMEDNEMLWKLKEMEYVEKIADKIGSISVSNSGSMVDQLKEILVRRPDRQIL</sequence>
<dbReference type="Proteomes" id="UP000274271">
    <property type="component" value="Unassembled WGS sequence"/>
</dbReference>
<protein>
    <submittedName>
        <fullName evidence="4">Slipin family protein</fullName>
    </submittedName>
</protein>
<dbReference type="Gene3D" id="3.30.479.30">
    <property type="entry name" value="Band 7 domain"/>
    <property type="match status" value="1"/>
</dbReference>
<dbReference type="InterPro" id="IPR001107">
    <property type="entry name" value="Band_7"/>
</dbReference>
<dbReference type="Pfam" id="PF01145">
    <property type="entry name" value="Band_7"/>
    <property type="match status" value="1"/>
</dbReference>
<evidence type="ECO:0000256" key="2">
    <source>
        <dbReference type="ARBA" id="ARBA00008164"/>
    </source>
</evidence>
<comment type="caution">
    <text evidence="4">The sequence shown here is derived from an EMBL/GenBank/DDBJ whole genome shotgun (WGS) entry which is preliminary data.</text>
</comment>
<dbReference type="InterPro" id="IPR043202">
    <property type="entry name" value="Band-7_stomatin-like"/>
</dbReference>
<dbReference type="CDD" id="cd13438">
    <property type="entry name" value="SPFH_eoslipins_u2"/>
    <property type="match status" value="1"/>
</dbReference>
<name>A0A3P1CCY8_9BACT</name>
<dbReference type="SUPFAM" id="SSF117892">
    <property type="entry name" value="Band 7/SPFH domain"/>
    <property type="match status" value="1"/>
</dbReference>
<comment type="similarity">
    <text evidence="2">Belongs to the band 7/mec-2 family.</text>
</comment>
<accession>A0A3P1CCY8</accession>
<dbReference type="SMART" id="SM00244">
    <property type="entry name" value="PHB"/>
    <property type="match status" value="1"/>
</dbReference>
<dbReference type="PANTHER" id="PTHR10264:SF83">
    <property type="entry name" value="BLL5629 PROTEIN"/>
    <property type="match status" value="1"/>
</dbReference>
<keyword evidence="5" id="KW-1185">Reference proteome</keyword>
<dbReference type="InterPro" id="IPR001972">
    <property type="entry name" value="Stomatin_HflK_fam"/>
</dbReference>
<dbReference type="OrthoDB" id="5501731at2"/>